<feature type="region of interest" description="Disordered" evidence="1">
    <location>
        <begin position="234"/>
        <end position="309"/>
    </location>
</feature>
<reference evidence="2" key="1">
    <citation type="submission" date="2023-04" db="EMBL/GenBank/DDBJ databases">
        <title>Phytophthora fragariaefolia NBRC 109709.</title>
        <authorList>
            <person name="Ichikawa N."/>
            <person name="Sato H."/>
            <person name="Tonouchi N."/>
        </authorList>
    </citation>
    <scope>NUCLEOTIDE SEQUENCE</scope>
    <source>
        <strain evidence="2">NBRC 109709</strain>
    </source>
</reference>
<name>A0A9W6YF73_9STRA</name>
<sequence length="374" mass="40404">MSILSVRANQEIQRHFTRSVASKDAWAVLYRAGWTSKRANERSLDLRYRYVRPGGDPNGKEGDDVFEEQAVTNHYRQLYCVENSDDIAGNDCGGGDERADDFRPGELDDPNEDVDRKAWISVVSAANAKFSSGAATSRYRKRLSTRAMAAQGAVQMLRLMLQQRCVLSARRNALGHGSAQLELPIYTTSARTIAHCYKTVTHPASIPPVRPPVGDAAYGSTTTNAVDAQSTASLRAVSHSSVRPKKAVTTKKAGASINSQANTSKTSTNSFSTSSLPNAAPPKATSKPRFGKQKAQQAPSKPKIKTTTTTNAAALRNELSRRLQATASNFVNAIVAIALPNEDWMETENFSSVGAAFLVGVVILPTKKMLTICA</sequence>
<feature type="region of interest" description="Disordered" evidence="1">
    <location>
        <begin position="91"/>
        <end position="110"/>
    </location>
</feature>
<keyword evidence="3" id="KW-1185">Reference proteome</keyword>
<gene>
    <name evidence="2" type="ORF">Pfra01_002734300</name>
</gene>
<protein>
    <submittedName>
        <fullName evidence="2">Unnamed protein product</fullName>
    </submittedName>
</protein>
<dbReference type="OrthoDB" id="125227at2759"/>
<accession>A0A9W6YF73</accession>
<dbReference type="AlphaFoldDB" id="A0A9W6YF73"/>
<dbReference type="EMBL" id="BSXT01006659">
    <property type="protein sequence ID" value="GMF62756.1"/>
    <property type="molecule type" value="Genomic_DNA"/>
</dbReference>
<evidence type="ECO:0000313" key="2">
    <source>
        <dbReference type="EMBL" id="GMF62756.1"/>
    </source>
</evidence>
<dbReference type="Proteomes" id="UP001165121">
    <property type="component" value="Unassembled WGS sequence"/>
</dbReference>
<evidence type="ECO:0000313" key="3">
    <source>
        <dbReference type="Proteomes" id="UP001165121"/>
    </source>
</evidence>
<evidence type="ECO:0000256" key="1">
    <source>
        <dbReference type="SAM" id="MobiDB-lite"/>
    </source>
</evidence>
<proteinExistence type="predicted"/>
<comment type="caution">
    <text evidence="2">The sequence shown here is derived from an EMBL/GenBank/DDBJ whole genome shotgun (WGS) entry which is preliminary data.</text>
</comment>
<organism evidence="2 3">
    <name type="scientific">Phytophthora fragariaefolia</name>
    <dbReference type="NCBI Taxonomy" id="1490495"/>
    <lineage>
        <taxon>Eukaryota</taxon>
        <taxon>Sar</taxon>
        <taxon>Stramenopiles</taxon>
        <taxon>Oomycota</taxon>
        <taxon>Peronosporomycetes</taxon>
        <taxon>Peronosporales</taxon>
        <taxon>Peronosporaceae</taxon>
        <taxon>Phytophthora</taxon>
    </lineage>
</organism>
<feature type="compositionally biased region" description="Basic and acidic residues" evidence="1">
    <location>
        <begin position="95"/>
        <end position="106"/>
    </location>
</feature>
<feature type="compositionally biased region" description="Low complexity" evidence="1">
    <location>
        <begin position="293"/>
        <end position="309"/>
    </location>
</feature>
<feature type="compositionally biased region" description="Low complexity" evidence="1">
    <location>
        <begin position="263"/>
        <end position="275"/>
    </location>
</feature>